<reference evidence="2 3" key="1">
    <citation type="journal article" date="2024" name="G3 (Bethesda)">
        <title>Genome assembly of Hibiscus sabdariffa L. provides insights into metabolisms of medicinal natural products.</title>
        <authorList>
            <person name="Kim T."/>
        </authorList>
    </citation>
    <scope>NUCLEOTIDE SEQUENCE [LARGE SCALE GENOMIC DNA]</scope>
    <source>
        <strain evidence="2">TK-2024</strain>
        <tissue evidence="2">Old leaves</tissue>
    </source>
</reference>
<keyword evidence="3" id="KW-1185">Reference proteome</keyword>
<evidence type="ECO:0000313" key="3">
    <source>
        <dbReference type="Proteomes" id="UP001396334"/>
    </source>
</evidence>
<proteinExistence type="predicted"/>
<sequence>MILDSVPSLDDVVVGVDDVTIDQSGPYHLVAFSESIHKRIDHSMWRSIIVRSLDRTIGYRFLMAGIKVLWKPQGCEQTREPEKDHDVTNVSRDSVSPFQQVNEVTDVVYDPWMILANRRCRSPKTSTTAYGLSLASEVATRLTKVDSRQGHSRGKAGNSQEVSTVQTQDGTSNTGSDG</sequence>
<dbReference type="EMBL" id="JBBPBN010000014">
    <property type="protein sequence ID" value="KAK9024945.1"/>
    <property type="molecule type" value="Genomic_DNA"/>
</dbReference>
<name>A0ABR2SI64_9ROSI</name>
<gene>
    <name evidence="2" type="ORF">V6N11_064848</name>
</gene>
<accession>A0ABR2SI64</accession>
<evidence type="ECO:0000256" key="1">
    <source>
        <dbReference type="SAM" id="MobiDB-lite"/>
    </source>
</evidence>
<protein>
    <submittedName>
        <fullName evidence="2">Uncharacterized protein</fullName>
    </submittedName>
</protein>
<evidence type="ECO:0000313" key="2">
    <source>
        <dbReference type="EMBL" id="KAK9024945.1"/>
    </source>
</evidence>
<comment type="caution">
    <text evidence="2">The sequence shown here is derived from an EMBL/GenBank/DDBJ whole genome shotgun (WGS) entry which is preliminary data.</text>
</comment>
<feature type="region of interest" description="Disordered" evidence="1">
    <location>
        <begin position="143"/>
        <end position="178"/>
    </location>
</feature>
<dbReference type="Proteomes" id="UP001396334">
    <property type="component" value="Unassembled WGS sequence"/>
</dbReference>
<feature type="compositionally biased region" description="Polar residues" evidence="1">
    <location>
        <begin position="157"/>
        <end position="178"/>
    </location>
</feature>
<organism evidence="2 3">
    <name type="scientific">Hibiscus sabdariffa</name>
    <name type="common">roselle</name>
    <dbReference type="NCBI Taxonomy" id="183260"/>
    <lineage>
        <taxon>Eukaryota</taxon>
        <taxon>Viridiplantae</taxon>
        <taxon>Streptophyta</taxon>
        <taxon>Embryophyta</taxon>
        <taxon>Tracheophyta</taxon>
        <taxon>Spermatophyta</taxon>
        <taxon>Magnoliopsida</taxon>
        <taxon>eudicotyledons</taxon>
        <taxon>Gunneridae</taxon>
        <taxon>Pentapetalae</taxon>
        <taxon>rosids</taxon>
        <taxon>malvids</taxon>
        <taxon>Malvales</taxon>
        <taxon>Malvaceae</taxon>
        <taxon>Malvoideae</taxon>
        <taxon>Hibiscus</taxon>
    </lineage>
</organism>